<dbReference type="InterPro" id="IPR029787">
    <property type="entry name" value="Nucleotide_cyclase"/>
</dbReference>
<evidence type="ECO:0000259" key="4">
    <source>
        <dbReference type="PROSITE" id="PS50885"/>
    </source>
</evidence>
<feature type="domain" description="GGDEF" evidence="5">
    <location>
        <begin position="175"/>
        <end position="330"/>
    </location>
</feature>
<organism evidence="6 7">
    <name type="scientific">Desulfuromonas versatilis</name>
    <dbReference type="NCBI Taxonomy" id="2802975"/>
    <lineage>
        <taxon>Bacteria</taxon>
        <taxon>Pseudomonadati</taxon>
        <taxon>Thermodesulfobacteriota</taxon>
        <taxon>Desulfuromonadia</taxon>
        <taxon>Desulfuromonadales</taxon>
        <taxon>Desulfuromonadaceae</taxon>
        <taxon>Desulfuromonas</taxon>
    </lineage>
</organism>
<dbReference type="InterPro" id="IPR043128">
    <property type="entry name" value="Rev_trsase/Diguanyl_cyclase"/>
</dbReference>
<comment type="catalytic activity">
    <reaction evidence="2">
        <text>2 GTP = 3',3'-c-di-GMP + 2 diphosphate</text>
        <dbReference type="Rhea" id="RHEA:24898"/>
        <dbReference type="ChEBI" id="CHEBI:33019"/>
        <dbReference type="ChEBI" id="CHEBI:37565"/>
        <dbReference type="ChEBI" id="CHEBI:58805"/>
        <dbReference type="EC" id="2.7.7.65"/>
    </reaction>
</comment>
<dbReference type="Pfam" id="PF00672">
    <property type="entry name" value="HAMP"/>
    <property type="match status" value="1"/>
</dbReference>
<dbReference type="EMBL" id="AP024355">
    <property type="protein sequence ID" value="BCR05229.1"/>
    <property type="molecule type" value="Genomic_DNA"/>
</dbReference>
<evidence type="ECO:0000313" key="6">
    <source>
        <dbReference type="EMBL" id="BCR05229.1"/>
    </source>
</evidence>
<feature type="transmembrane region" description="Helical" evidence="3">
    <location>
        <begin position="12"/>
        <end position="31"/>
    </location>
</feature>
<evidence type="ECO:0000256" key="1">
    <source>
        <dbReference type="ARBA" id="ARBA00012528"/>
    </source>
</evidence>
<evidence type="ECO:0000256" key="2">
    <source>
        <dbReference type="ARBA" id="ARBA00034247"/>
    </source>
</evidence>
<dbReference type="Pfam" id="PF00990">
    <property type="entry name" value="GGDEF"/>
    <property type="match status" value="1"/>
</dbReference>
<protein>
    <recommendedName>
        <fullName evidence="1">diguanylate cyclase</fullName>
        <ecNumber evidence="1">2.7.7.65</ecNumber>
    </recommendedName>
</protein>
<dbReference type="EC" id="2.7.7.65" evidence="1"/>
<accession>A0ABN6E094</accession>
<dbReference type="PROSITE" id="PS50885">
    <property type="entry name" value="HAMP"/>
    <property type="match status" value="1"/>
</dbReference>
<evidence type="ECO:0000256" key="3">
    <source>
        <dbReference type="SAM" id="Phobius"/>
    </source>
</evidence>
<keyword evidence="3" id="KW-0812">Transmembrane</keyword>
<dbReference type="NCBIfam" id="TIGR00254">
    <property type="entry name" value="GGDEF"/>
    <property type="match status" value="1"/>
</dbReference>
<feature type="domain" description="HAMP" evidence="4">
    <location>
        <begin position="94"/>
        <end position="146"/>
    </location>
</feature>
<evidence type="ECO:0000259" key="5">
    <source>
        <dbReference type="PROSITE" id="PS50887"/>
    </source>
</evidence>
<keyword evidence="3" id="KW-1133">Transmembrane helix</keyword>
<dbReference type="Gene3D" id="6.10.340.10">
    <property type="match status" value="1"/>
</dbReference>
<dbReference type="SMART" id="SM00267">
    <property type="entry name" value="GGDEF"/>
    <property type="match status" value="1"/>
</dbReference>
<dbReference type="Proteomes" id="UP001319827">
    <property type="component" value="Chromosome"/>
</dbReference>
<dbReference type="SUPFAM" id="SSF55073">
    <property type="entry name" value="Nucleotide cyclase"/>
    <property type="match status" value="1"/>
</dbReference>
<dbReference type="CDD" id="cd01949">
    <property type="entry name" value="GGDEF"/>
    <property type="match status" value="1"/>
</dbReference>
<dbReference type="InterPro" id="IPR000160">
    <property type="entry name" value="GGDEF_dom"/>
</dbReference>
<dbReference type="PANTHER" id="PTHR45138:SF9">
    <property type="entry name" value="DIGUANYLATE CYCLASE DGCM-RELATED"/>
    <property type="match status" value="1"/>
</dbReference>
<sequence length="333" mass="36647">MRFPLTLKIISGNLVFAALLGAVCIVAVSTLNDISARIDAFSALGGSGDATAWKPLAGPLLEISGLAREAVLWVVILGAAGLVGGFFLALLAVFHILSALGKLKYATHLIAEGIFDLEPQIRSRDEIGDLARELSVMAKKFKQYEQMCLDASPLTRLPGNIAIERSLLEKMRKGEKFALCYIDLDNFKAYNDRYGYAKGSEIIKATGELVYNMRKSYGREGDFVGHIGGDDFVLITAPENIKALCENIIHGFDKLIPRYYSPEDLERGFVVGIDRYGVERQFPIMTISIAVVSDAHREIASPTEIAQVAAEIKDFVKTLPGSNYLVDRRRNKR</sequence>
<keyword evidence="3" id="KW-0472">Membrane</keyword>
<dbReference type="InterPro" id="IPR003660">
    <property type="entry name" value="HAMP_dom"/>
</dbReference>
<reference evidence="6 7" key="1">
    <citation type="journal article" date="2016" name="C (Basel)">
        <title>Selective Growth of and Electricity Production by Marine Exoelectrogenic Bacteria in Self-Aggregated Hydrogel of Microbially Reduced Graphene Oxide.</title>
        <authorList>
            <person name="Yoshida N."/>
            <person name="Goto Y."/>
            <person name="Miyata Y."/>
        </authorList>
    </citation>
    <scope>NUCLEOTIDE SEQUENCE [LARGE SCALE GENOMIC DNA]</scope>
    <source>
        <strain evidence="6 7">NIT-T3</strain>
    </source>
</reference>
<dbReference type="PROSITE" id="PS50887">
    <property type="entry name" value="GGDEF"/>
    <property type="match status" value="1"/>
</dbReference>
<dbReference type="Gene3D" id="3.30.70.270">
    <property type="match status" value="1"/>
</dbReference>
<feature type="transmembrane region" description="Helical" evidence="3">
    <location>
        <begin position="70"/>
        <end position="94"/>
    </location>
</feature>
<name>A0ABN6E094_9BACT</name>
<dbReference type="SUPFAM" id="SSF158472">
    <property type="entry name" value="HAMP domain-like"/>
    <property type="match status" value="1"/>
</dbReference>
<gene>
    <name evidence="6" type="ORF">DESUT3_22980</name>
</gene>
<reference evidence="6 7" key="2">
    <citation type="journal article" date="2021" name="Int. J. Syst. Evol. Microbiol.">
        <title>Isolation and Polyphasic Characterization of Desulfuromonas versatilis sp. Nov., an Electrogenic Bacteria Capable of Versatile Metabolism Isolated from a Graphene Oxide-Reducing Enrichment Culture.</title>
        <authorList>
            <person name="Xie L."/>
            <person name="Yoshida N."/>
            <person name="Ishii S."/>
            <person name="Meng L."/>
        </authorList>
    </citation>
    <scope>NUCLEOTIDE SEQUENCE [LARGE SCALE GENOMIC DNA]</scope>
    <source>
        <strain evidence="6 7">NIT-T3</strain>
    </source>
</reference>
<dbReference type="CDD" id="cd06225">
    <property type="entry name" value="HAMP"/>
    <property type="match status" value="1"/>
</dbReference>
<evidence type="ECO:0000313" key="7">
    <source>
        <dbReference type="Proteomes" id="UP001319827"/>
    </source>
</evidence>
<dbReference type="PANTHER" id="PTHR45138">
    <property type="entry name" value="REGULATORY COMPONENTS OF SENSORY TRANSDUCTION SYSTEM"/>
    <property type="match status" value="1"/>
</dbReference>
<dbReference type="InterPro" id="IPR050469">
    <property type="entry name" value="Diguanylate_Cyclase"/>
</dbReference>
<keyword evidence="7" id="KW-1185">Reference proteome</keyword>
<proteinExistence type="predicted"/>